<keyword evidence="1" id="KW-0812">Transmembrane</keyword>
<feature type="transmembrane region" description="Helical" evidence="1">
    <location>
        <begin position="38"/>
        <end position="60"/>
    </location>
</feature>
<sequence>MNEQRIEPQYSEWVLPNWSSFIPVLLLFPALWLTFLPINVSIGIWSGLGATALVILLMVAKSARIKVTEESLQVANAAIDRKFVVAVSVVEKSNAFAARGRELDPRAWIHFQSSVGTLARIEINDPEDPTPYWLFSTRNPEKLKEALGF</sequence>
<gene>
    <name evidence="2" type="ORF">UFOPK2001_00178</name>
</gene>
<dbReference type="EMBL" id="CAEZVN010000007">
    <property type="protein sequence ID" value="CAB4625436.1"/>
    <property type="molecule type" value="Genomic_DNA"/>
</dbReference>
<dbReference type="AlphaFoldDB" id="A0A6J6ILM6"/>
<feature type="transmembrane region" description="Helical" evidence="1">
    <location>
        <begin position="12"/>
        <end position="32"/>
    </location>
</feature>
<dbReference type="Pfam" id="PF11292">
    <property type="entry name" value="DUF3093"/>
    <property type="match status" value="1"/>
</dbReference>
<keyword evidence="1" id="KW-0472">Membrane</keyword>
<evidence type="ECO:0000313" key="2">
    <source>
        <dbReference type="EMBL" id="CAB4625436.1"/>
    </source>
</evidence>
<evidence type="ECO:0000256" key="1">
    <source>
        <dbReference type="SAM" id="Phobius"/>
    </source>
</evidence>
<keyword evidence="1" id="KW-1133">Transmembrane helix</keyword>
<protein>
    <submittedName>
        <fullName evidence="2">Unannotated protein</fullName>
    </submittedName>
</protein>
<proteinExistence type="predicted"/>
<organism evidence="2">
    <name type="scientific">freshwater metagenome</name>
    <dbReference type="NCBI Taxonomy" id="449393"/>
    <lineage>
        <taxon>unclassified sequences</taxon>
        <taxon>metagenomes</taxon>
        <taxon>ecological metagenomes</taxon>
    </lineage>
</organism>
<dbReference type="InterPro" id="IPR021443">
    <property type="entry name" value="DUF3093"/>
</dbReference>
<name>A0A6J6ILM6_9ZZZZ</name>
<accession>A0A6J6ILM6</accession>
<reference evidence="2" key="1">
    <citation type="submission" date="2020-05" db="EMBL/GenBank/DDBJ databases">
        <authorList>
            <person name="Chiriac C."/>
            <person name="Salcher M."/>
            <person name="Ghai R."/>
            <person name="Kavagutti S V."/>
        </authorList>
    </citation>
    <scope>NUCLEOTIDE SEQUENCE</scope>
</reference>